<keyword evidence="3 11" id="KW-1134">Transmembrane beta strand</keyword>
<evidence type="ECO:0000256" key="5">
    <source>
        <dbReference type="ARBA" id="ARBA00022692"/>
    </source>
</evidence>
<name>A0AAV3U3A0_9ALTE</name>
<keyword evidence="2 11" id="KW-0813">Transport</keyword>
<evidence type="ECO:0000256" key="9">
    <source>
        <dbReference type="ARBA" id="ARBA00023136"/>
    </source>
</evidence>
<dbReference type="Pfam" id="PF00593">
    <property type="entry name" value="TonB_dep_Rec_b-barrel"/>
    <property type="match status" value="1"/>
</dbReference>
<dbReference type="InterPro" id="IPR039426">
    <property type="entry name" value="TonB-dep_rcpt-like"/>
</dbReference>
<evidence type="ECO:0000256" key="2">
    <source>
        <dbReference type="ARBA" id="ARBA00022448"/>
    </source>
</evidence>
<evidence type="ECO:0000256" key="4">
    <source>
        <dbReference type="ARBA" id="ARBA00022496"/>
    </source>
</evidence>
<protein>
    <submittedName>
        <fullName evidence="15">TonB-dependent receptor</fullName>
    </submittedName>
</protein>
<accession>A0AAV3U3A0</accession>
<keyword evidence="9 11" id="KW-0472">Membrane</keyword>
<keyword evidence="15" id="KW-0675">Receptor</keyword>
<dbReference type="Proteomes" id="UP001409585">
    <property type="component" value="Unassembled WGS sequence"/>
</dbReference>
<evidence type="ECO:0000313" key="15">
    <source>
        <dbReference type="EMBL" id="GAA4943345.1"/>
    </source>
</evidence>
<dbReference type="SUPFAM" id="SSF56935">
    <property type="entry name" value="Porins"/>
    <property type="match status" value="1"/>
</dbReference>
<dbReference type="EMBL" id="BAABLX010000017">
    <property type="protein sequence ID" value="GAA4943345.1"/>
    <property type="molecule type" value="Genomic_DNA"/>
</dbReference>
<dbReference type="GO" id="GO:0009279">
    <property type="term" value="C:cell outer membrane"/>
    <property type="evidence" value="ECO:0007669"/>
    <property type="project" value="UniProtKB-SubCell"/>
</dbReference>
<evidence type="ECO:0000256" key="11">
    <source>
        <dbReference type="PROSITE-ProRule" id="PRU01360"/>
    </source>
</evidence>
<keyword evidence="4" id="KW-0410">Iron transport</keyword>
<dbReference type="GO" id="GO:0006826">
    <property type="term" value="P:iron ion transport"/>
    <property type="evidence" value="ECO:0007669"/>
    <property type="project" value="UniProtKB-KW"/>
</dbReference>
<comment type="subcellular location">
    <subcellularLocation>
        <location evidence="1 11">Cell outer membrane</location>
        <topology evidence="1 11">Multi-pass membrane protein</topology>
    </subcellularLocation>
</comment>
<dbReference type="Pfam" id="PF07715">
    <property type="entry name" value="Plug"/>
    <property type="match status" value="1"/>
</dbReference>
<evidence type="ECO:0000259" key="13">
    <source>
        <dbReference type="Pfam" id="PF00593"/>
    </source>
</evidence>
<dbReference type="RefSeq" id="WP_345421773.1">
    <property type="nucleotide sequence ID" value="NZ_AP031496.1"/>
</dbReference>
<feature type="domain" description="TonB-dependent receptor plug" evidence="14">
    <location>
        <begin position="31"/>
        <end position="137"/>
    </location>
</feature>
<evidence type="ECO:0000259" key="14">
    <source>
        <dbReference type="Pfam" id="PF07715"/>
    </source>
</evidence>
<dbReference type="Gene3D" id="2.40.170.20">
    <property type="entry name" value="TonB-dependent receptor, beta-barrel domain"/>
    <property type="match status" value="1"/>
</dbReference>
<keyword evidence="5 11" id="KW-0812">Transmembrane</keyword>
<organism evidence="15 16">
    <name type="scientific">Halioxenophilus aromaticivorans</name>
    <dbReference type="NCBI Taxonomy" id="1306992"/>
    <lineage>
        <taxon>Bacteria</taxon>
        <taxon>Pseudomonadati</taxon>
        <taxon>Pseudomonadota</taxon>
        <taxon>Gammaproteobacteria</taxon>
        <taxon>Alteromonadales</taxon>
        <taxon>Alteromonadaceae</taxon>
        <taxon>Halioxenophilus</taxon>
    </lineage>
</organism>
<dbReference type="PANTHER" id="PTHR32552:SF81">
    <property type="entry name" value="TONB-DEPENDENT OUTER MEMBRANE RECEPTOR"/>
    <property type="match status" value="1"/>
</dbReference>
<evidence type="ECO:0000313" key="16">
    <source>
        <dbReference type="Proteomes" id="UP001409585"/>
    </source>
</evidence>
<dbReference type="InterPro" id="IPR012910">
    <property type="entry name" value="Plug_dom"/>
</dbReference>
<dbReference type="InterPro" id="IPR036942">
    <property type="entry name" value="Beta-barrel_TonB_sf"/>
</dbReference>
<evidence type="ECO:0000256" key="3">
    <source>
        <dbReference type="ARBA" id="ARBA00022452"/>
    </source>
</evidence>
<dbReference type="PANTHER" id="PTHR32552">
    <property type="entry name" value="FERRICHROME IRON RECEPTOR-RELATED"/>
    <property type="match status" value="1"/>
</dbReference>
<evidence type="ECO:0000256" key="7">
    <source>
        <dbReference type="ARBA" id="ARBA00023065"/>
    </source>
</evidence>
<dbReference type="AlphaFoldDB" id="A0AAV3U3A0"/>
<gene>
    <name evidence="15" type="ORF">GCM10025791_22600</name>
</gene>
<keyword evidence="8 12" id="KW-0798">TonB box</keyword>
<feature type="domain" description="TonB-dependent receptor-like beta-barrel" evidence="13">
    <location>
        <begin position="252"/>
        <end position="691"/>
    </location>
</feature>
<evidence type="ECO:0000256" key="10">
    <source>
        <dbReference type="ARBA" id="ARBA00023237"/>
    </source>
</evidence>
<dbReference type="CDD" id="cd01347">
    <property type="entry name" value="ligand_gated_channel"/>
    <property type="match status" value="1"/>
</dbReference>
<evidence type="ECO:0000256" key="1">
    <source>
        <dbReference type="ARBA" id="ARBA00004571"/>
    </source>
</evidence>
<evidence type="ECO:0000256" key="12">
    <source>
        <dbReference type="RuleBase" id="RU003357"/>
    </source>
</evidence>
<evidence type="ECO:0000256" key="8">
    <source>
        <dbReference type="ARBA" id="ARBA00023077"/>
    </source>
</evidence>
<dbReference type="InterPro" id="IPR000531">
    <property type="entry name" value="Beta-barrel_TonB"/>
</dbReference>
<keyword evidence="7" id="KW-0406">Ion transport</keyword>
<keyword evidence="10 11" id="KW-0998">Cell outer membrane</keyword>
<reference evidence="16" key="1">
    <citation type="journal article" date="2019" name="Int. J. Syst. Evol. Microbiol.">
        <title>The Global Catalogue of Microorganisms (GCM) 10K type strain sequencing project: providing services to taxonomists for standard genome sequencing and annotation.</title>
        <authorList>
            <consortium name="The Broad Institute Genomics Platform"/>
            <consortium name="The Broad Institute Genome Sequencing Center for Infectious Disease"/>
            <person name="Wu L."/>
            <person name="Ma J."/>
        </authorList>
    </citation>
    <scope>NUCLEOTIDE SEQUENCE [LARGE SCALE GENOMIC DNA]</scope>
    <source>
        <strain evidence="16">JCM 19134</strain>
    </source>
</reference>
<keyword evidence="16" id="KW-1185">Reference proteome</keyword>
<keyword evidence="6" id="KW-0408">Iron</keyword>
<comment type="caution">
    <text evidence="15">The sequence shown here is derived from an EMBL/GenBank/DDBJ whole genome shotgun (WGS) entry which is preliminary data.</text>
</comment>
<proteinExistence type="inferred from homology"/>
<sequence>MAQGSSDSRAMANSGELEVIEVTAQKKSTALQSTPIAITAFTGEMFEQRGIDDLTNLQSYVPGLHIGQEQDGFKISLRGIGLQGTSSISDSGVAFYIDNNYIARPAGGSSIFYDIERIEVLRGPQGTLYGRNATGGVVNVISKGPAEYFSAQAGVSVGSRGHQELRGVLNVPINEQLSTRVSAVYTEEEGYVTNTSSAPGADDFFGTDGDTTVRGQMLWGSPETTEVLLSGTYSDLQGTGLNMVYLERNPGGPPPTQALVATIPEDPTDPLKAASDARAFNNTETASGLVRLIHNLQGNEIFFQASYLDQTTRTQQDFDGSPVDISIFNKNQDSTAKSAELRFASDDTQTLSWIVGGYYFAEDTFIFRRVRLNGLAGPGVINLPDFLLDEDGQSETLAAFGTATFAVSDEFRLSLGARHTRDEKTGTKVTRGNFGAPFPPDIPNDQYSGVAKFTENSYMLGAEWDYSEDVFMYASTSTGYKAGGFNLTSNGLPYDPEHITAYEFGIKSDLWNRKAQMNLDVFYYDYQDLQLTTLATVNNAPGQFTTNAAQSTIYGAELETQFVLNEQWRLLATFSYTEAEFDELYSTDNRDPAPVANPNDPAGLGRTDLAGNKVPYVAEHSVSLGLQYGKVLGNGGYLQAAINTLWQGDMYLREFNHPEIDKVEAYTKTDATLGYAFPGDKLSLTLFATNLENDVQKSNVYVSPGFLGQSATTAYTKPRTLGMRVDYRFGE</sequence>
<comment type="similarity">
    <text evidence="11 12">Belongs to the TonB-dependent receptor family.</text>
</comment>
<evidence type="ECO:0000256" key="6">
    <source>
        <dbReference type="ARBA" id="ARBA00023004"/>
    </source>
</evidence>
<dbReference type="PROSITE" id="PS52016">
    <property type="entry name" value="TONB_DEPENDENT_REC_3"/>
    <property type="match status" value="1"/>
</dbReference>